<dbReference type="InterPro" id="IPR000794">
    <property type="entry name" value="Beta-ketoacyl_synthase"/>
</dbReference>
<dbReference type="AlphaFoldDB" id="A0A1E8BEI5"/>
<dbReference type="InterPro" id="IPR014030">
    <property type="entry name" value="Ketoacyl_synth_N"/>
</dbReference>
<dbReference type="GO" id="GO:0004315">
    <property type="term" value="F:3-oxoacyl-[acyl-carrier-protein] synthase activity"/>
    <property type="evidence" value="ECO:0007669"/>
    <property type="project" value="TreeGrafter"/>
</dbReference>
<dbReference type="NCBIfam" id="NF005589">
    <property type="entry name" value="PRK07314.1"/>
    <property type="match status" value="1"/>
</dbReference>
<evidence type="ECO:0000256" key="3">
    <source>
        <dbReference type="RuleBase" id="RU003694"/>
    </source>
</evidence>
<name>A0A1E8BEI5_BACMY</name>
<comment type="similarity">
    <text evidence="1 3">Belongs to the thiolase-like superfamily. Beta-ketoacyl-ACP synthases family.</text>
</comment>
<dbReference type="CDD" id="cd00834">
    <property type="entry name" value="KAS_I_II"/>
    <property type="match status" value="1"/>
</dbReference>
<dbReference type="SMART" id="SM00825">
    <property type="entry name" value="PKS_KS"/>
    <property type="match status" value="1"/>
</dbReference>
<gene>
    <name evidence="5" type="ORF">BWGOE11_57680</name>
</gene>
<comment type="caution">
    <text evidence="5">The sequence shown here is derived from an EMBL/GenBank/DDBJ whole genome shotgun (WGS) entry which is preliminary data.</text>
</comment>
<dbReference type="GO" id="GO:0005829">
    <property type="term" value="C:cytosol"/>
    <property type="evidence" value="ECO:0007669"/>
    <property type="project" value="TreeGrafter"/>
</dbReference>
<dbReference type="Pfam" id="PF00109">
    <property type="entry name" value="ketoacyl-synt"/>
    <property type="match status" value="2"/>
</dbReference>
<evidence type="ECO:0000256" key="2">
    <source>
        <dbReference type="ARBA" id="ARBA00022679"/>
    </source>
</evidence>
<accession>A0A1E8BEI5</accession>
<organism evidence="5 6">
    <name type="scientific">Bacillus mycoides</name>
    <dbReference type="NCBI Taxonomy" id="1405"/>
    <lineage>
        <taxon>Bacteria</taxon>
        <taxon>Bacillati</taxon>
        <taxon>Bacillota</taxon>
        <taxon>Bacilli</taxon>
        <taxon>Bacillales</taxon>
        <taxon>Bacillaceae</taxon>
        <taxon>Bacillus</taxon>
        <taxon>Bacillus cereus group</taxon>
    </lineage>
</organism>
<evidence type="ECO:0000256" key="1">
    <source>
        <dbReference type="ARBA" id="ARBA00008467"/>
    </source>
</evidence>
<dbReference type="RefSeq" id="WP_070147254.1">
    <property type="nucleotide sequence ID" value="NZ_LXLX01000105.1"/>
</dbReference>
<dbReference type="PANTHER" id="PTHR11712">
    <property type="entry name" value="POLYKETIDE SYNTHASE-RELATED"/>
    <property type="match status" value="1"/>
</dbReference>
<dbReference type="InterPro" id="IPR020841">
    <property type="entry name" value="PKS_Beta-ketoAc_synthase_dom"/>
</dbReference>
<dbReference type="PANTHER" id="PTHR11712:SF336">
    <property type="entry name" value="3-OXOACYL-[ACYL-CARRIER-PROTEIN] SYNTHASE, MITOCHONDRIAL"/>
    <property type="match status" value="1"/>
</dbReference>
<protein>
    <submittedName>
        <fullName evidence="5">Beta-ketoacyl-[acyl-carrier-protein] synthase II</fullName>
    </submittedName>
</protein>
<dbReference type="Proteomes" id="UP000175835">
    <property type="component" value="Unassembled WGS sequence"/>
</dbReference>
<feature type="domain" description="Ketosynthase family 3 (KS3)" evidence="4">
    <location>
        <begin position="413"/>
        <end position="806"/>
    </location>
</feature>
<evidence type="ECO:0000313" key="6">
    <source>
        <dbReference type="Proteomes" id="UP000175835"/>
    </source>
</evidence>
<dbReference type="PROSITE" id="PS52004">
    <property type="entry name" value="KS3_2"/>
    <property type="match status" value="2"/>
</dbReference>
<dbReference type="SUPFAM" id="SSF53901">
    <property type="entry name" value="Thiolase-like"/>
    <property type="match status" value="4"/>
</dbReference>
<dbReference type="Pfam" id="PF02801">
    <property type="entry name" value="Ketoacyl-synt_C"/>
    <property type="match status" value="2"/>
</dbReference>
<evidence type="ECO:0000313" key="5">
    <source>
        <dbReference type="EMBL" id="OFD87022.1"/>
    </source>
</evidence>
<evidence type="ECO:0000259" key="4">
    <source>
        <dbReference type="PROSITE" id="PS52004"/>
    </source>
</evidence>
<proteinExistence type="inferred from homology"/>
<reference evidence="5 6" key="1">
    <citation type="submission" date="2016-05" db="EMBL/GenBank/DDBJ databases">
        <title>Bacillus thuringiensis and Bacillus weihenstephanensis as novel biocontrol agents of wilt causing Verticillium species.</title>
        <authorList>
            <person name="Hollensteiner J."/>
            <person name="Wemheuer F."/>
            <person name="Harting R."/>
            <person name="Kolarzyk A."/>
            <person name="Diaz-Valerio S."/>
            <person name="Poehlein A."/>
            <person name="Brzuszkiewicz E."/>
            <person name="Nesemann K."/>
            <person name="Braus-Stromeyer S."/>
            <person name="Braus G."/>
            <person name="Daniel R."/>
            <person name="Liesegang H."/>
        </authorList>
    </citation>
    <scope>NUCLEOTIDE SEQUENCE [LARGE SCALE GENOMIC DNA]</scope>
    <source>
        <strain evidence="5 6">GOE11</strain>
    </source>
</reference>
<dbReference type="InterPro" id="IPR014031">
    <property type="entry name" value="Ketoacyl_synth_C"/>
</dbReference>
<dbReference type="GO" id="GO:0006633">
    <property type="term" value="P:fatty acid biosynthetic process"/>
    <property type="evidence" value="ECO:0007669"/>
    <property type="project" value="TreeGrafter"/>
</dbReference>
<feature type="domain" description="Ketosynthase family 3 (KS3)" evidence="4">
    <location>
        <begin position="1"/>
        <end position="398"/>
    </location>
</feature>
<sequence length="809" mass="87011">MQIAVTGIGILSALGNNQYEFWDNIKSGKTGISEMVQLDSSELLTNYAGEVRNLSPEKMMTQEEIEETERCTQLSFLAASEALKQADIPADFYDSFKKGVILGTSLGGIPNGEKFHKQWIREGYEHTDPNLLLSYPLHTAADFLSVRFNLKGPKVAISTACSAGSNAIGYGIELIKSGKADMLVVGGADPLSMLSLAGFNSLKALSEEPCSPYSQSKGITLAEGAGVLILERLDRAKERGGKILSLVTGFGLTSDAYHPTAPNPGGAGAFKSMQMALEHSNITSQDIDYVNGHGTGTRANDSAETTALKNLFSNTDKNVPVSSTKSMIGHTLGAAGAVEGITCVLSLMKQTAPPTISFTKNPYNMDFIPNVSRPMAINTVLSNSFAFGGNNASLIFKKYEEEKQQTEVLSEIKQKVLITGIGCVQPLGIGKDELWESIEKGTSAIQPIDFEKEQYIGKLGASVPEKKYLKYINPSLIRRLDLLGKLSLASSKMALNDSGIKINRDNSDKIAVIYGTSSGPLQTVEDIHRTIVVDGVKKVNPSQFPNTVMNAAAGHICSTFQIKGPSTTICTGNVAGSQSITYAYHMIRQGLIDAALVVVADEYTETIHAGYDRLGVLGNAPYPFERDGDGMALSCGSTALFFESEKHAKERKAHVYGQIKGYGITSDAYKIAGNNPNGKAYSYAMSDALKESELSVDDIDAIFSDARGLRSMDLTEVNAIRHLGGTKIPVTTLSNKNGYNLSGMTPLHIVAALQTFNNHKIPGLKVKNPIYNLNFATENQELNSANNFLFNSANFGGTYTSLVVGKYES</sequence>
<dbReference type="Gene3D" id="3.40.47.10">
    <property type="match status" value="3"/>
</dbReference>
<dbReference type="InterPro" id="IPR016039">
    <property type="entry name" value="Thiolase-like"/>
</dbReference>
<dbReference type="PATRIC" id="fig|86662.28.peg.5955"/>
<dbReference type="EMBL" id="LXLX01000105">
    <property type="protein sequence ID" value="OFD87022.1"/>
    <property type="molecule type" value="Genomic_DNA"/>
</dbReference>
<keyword evidence="2 3" id="KW-0808">Transferase</keyword>